<evidence type="ECO:0000313" key="2">
    <source>
        <dbReference type="EMBL" id="SHI84820.1"/>
    </source>
</evidence>
<dbReference type="AlphaFoldDB" id="A0A1M6EHM1"/>
<keyword evidence="1" id="KW-1133">Transmembrane helix</keyword>
<organism evidence="2 3">
    <name type="scientific">Flavobacterium terrae</name>
    <dbReference type="NCBI Taxonomy" id="415425"/>
    <lineage>
        <taxon>Bacteria</taxon>
        <taxon>Pseudomonadati</taxon>
        <taxon>Bacteroidota</taxon>
        <taxon>Flavobacteriia</taxon>
        <taxon>Flavobacteriales</taxon>
        <taxon>Flavobacteriaceae</taxon>
        <taxon>Flavobacterium</taxon>
    </lineage>
</organism>
<dbReference type="EMBL" id="FQZI01000003">
    <property type="protein sequence ID" value="SHI84820.1"/>
    <property type="molecule type" value="Genomic_DNA"/>
</dbReference>
<reference evidence="3" key="1">
    <citation type="submission" date="2016-11" db="EMBL/GenBank/DDBJ databases">
        <authorList>
            <person name="Varghese N."/>
            <person name="Submissions S."/>
        </authorList>
    </citation>
    <scope>NUCLEOTIDE SEQUENCE [LARGE SCALE GENOMIC DNA]</scope>
    <source>
        <strain evidence="3">DSM 18829</strain>
    </source>
</reference>
<name>A0A1M6EHM1_9FLAO</name>
<evidence type="ECO:0000256" key="1">
    <source>
        <dbReference type="SAM" id="Phobius"/>
    </source>
</evidence>
<protein>
    <recommendedName>
        <fullName evidence="4">Thioredoxin</fullName>
    </recommendedName>
</protein>
<keyword evidence="3" id="KW-1185">Reference proteome</keyword>
<dbReference type="RefSeq" id="WP_073310574.1">
    <property type="nucleotide sequence ID" value="NZ_FQZI01000003.1"/>
</dbReference>
<keyword evidence="1" id="KW-0472">Membrane</keyword>
<dbReference type="OrthoDB" id="1359778at2"/>
<accession>A0A1M6EHM1</accession>
<keyword evidence="1" id="KW-0812">Transmembrane</keyword>
<feature type="transmembrane region" description="Helical" evidence="1">
    <location>
        <begin position="72"/>
        <end position="91"/>
    </location>
</feature>
<proteinExistence type="predicted"/>
<evidence type="ECO:0008006" key="4">
    <source>
        <dbReference type="Google" id="ProtNLM"/>
    </source>
</evidence>
<sequence length="101" mass="11948">MKQSIIIPKNKIAIYYQGYCAKCRFLSKMVVVLSMYIIDRIPLEVDESIQLFFEDYPKAKGYPILFLGQTPIYNYWVFPAVPFAIVLSWFYKLQTLFTQDN</sequence>
<gene>
    <name evidence="2" type="ORF">SAMN05444363_1772</name>
</gene>
<evidence type="ECO:0000313" key="3">
    <source>
        <dbReference type="Proteomes" id="UP000184488"/>
    </source>
</evidence>
<dbReference type="STRING" id="415425.SAMN05444363_1772"/>
<dbReference type="Proteomes" id="UP000184488">
    <property type="component" value="Unassembled WGS sequence"/>
</dbReference>